<reference evidence="1 2" key="1">
    <citation type="submission" date="2018-06" db="EMBL/GenBank/DDBJ databases">
        <title>Comparative genomics reveals the genomic features of Rhizophagus irregularis, R. cerebriforme, R. diaphanum and Gigaspora rosea, and their symbiotic lifestyle signature.</title>
        <authorList>
            <person name="Morin E."/>
            <person name="San Clemente H."/>
            <person name="Chen E.C.H."/>
            <person name="De La Providencia I."/>
            <person name="Hainaut M."/>
            <person name="Kuo A."/>
            <person name="Kohler A."/>
            <person name="Murat C."/>
            <person name="Tang N."/>
            <person name="Roy S."/>
            <person name="Loubradou J."/>
            <person name="Henrissat B."/>
            <person name="Grigoriev I.V."/>
            <person name="Corradi N."/>
            <person name="Roux C."/>
            <person name="Martin F.M."/>
        </authorList>
    </citation>
    <scope>NUCLEOTIDE SEQUENCE [LARGE SCALE GENOMIC DNA]</scope>
    <source>
        <strain evidence="1 2">DAOM 194757</strain>
    </source>
</reference>
<evidence type="ECO:0000313" key="2">
    <source>
        <dbReference type="Proteomes" id="UP000266673"/>
    </source>
</evidence>
<protein>
    <submittedName>
        <fullName evidence="1">Uncharacterized protein</fullName>
    </submittedName>
</protein>
<keyword evidence="2" id="KW-1185">Reference proteome</keyword>
<dbReference type="AlphaFoldDB" id="A0A397U950"/>
<accession>A0A397U950</accession>
<organism evidence="1 2">
    <name type="scientific">Gigaspora rosea</name>
    <dbReference type="NCBI Taxonomy" id="44941"/>
    <lineage>
        <taxon>Eukaryota</taxon>
        <taxon>Fungi</taxon>
        <taxon>Fungi incertae sedis</taxon>
        <taxon>Mucoromycota</taxon>
        <taxon>Glomeromycotina</taxon>
        <taxon>Glomeromycetes</taxon>
        <taxon>Diversisporales</taxon>
        <taxon>Gigasporaceae</taxon>
        <taxon>Gigaspora</taxon>
    </lineage>
</organism>
<dbReference type="Proteomes" id="UP000266673">
    <property type="component" value="Unassembled WGS sequence"/>
</dbReference>
<dbReference type="EMBL" id="QKWP01001758">
    <property type="protein sequence ID" value="RIB06802.1"/>
    <property type="molecule type" value="Genomic_DNA"/>
</dbReference>
<comment type="caution">
    <text evidence="1">The sequence shown here is derived from an EMBL/GenBank/DDBJ whole genome shotgun (WGS) entry which is preliminary data.</text>
</comment>
<sequence length="734" mass="84814">MPFTSRITGPCVIIICEKKSTNWKTVTQHVISKAQANNALPNYINIGDTICLNCYNGITQGLARFQNVQTSIEQTETDEIETNVDYMERSETDETENANPLSFSKVVKVMTNILYIRENRKEPTIYTFEEFRAVMEREDARLKNFFDELYFSSNPASKNKDTQVKVKKQLLFLCYFLCGIRNKFVNDFKRDIAIYLDSTGASNISIDTLADLGITVTSRTITRTKNTASEKHEENVDTELAKHADKAMVLNIDDYHSIHTERMPNTTTTSTAAHLATILINPITNQPAIPKRNLHNPALVDAELIKTNIKDKFMMFYGLSHNHRWGFRTVNVVLVDLQENGLHSMEEYIKAINVIAKVPSMRRYIEKGHAIPLVADWPGQIHLRTAISHYLCYNNSSNITNDVLSFLPIIGPLHISLNSRELVFLQYQPFFSALYHFVFGDKKPLAQNPKPWRINLILEISRSAWQEISTTVESKFGSICKDAEYLALKDLLDNTIPLVLDIYAVFFRSGDFNTYLESCFRVWTVFFRFNRKNYSKAPLMFLSDIFYWESNNHPILETIMAELPKFSDSTVEIFHSLLRRSTQKHTETQQIIKYGRYINQLRLDDNGFRENFAHTSPWATYEYSARDISILTKKTSCFLLQCFSEIYVRLFNYKIPLIYQLQADPEPPTKKRKGKKTDYDTILLAAMKMPEAQLWHLPLGFSTSHKPDPFQTQQTLPITKYPYENSLEKAIEND</sequence>
<name>A0A397U950_9GLOM</name>
<proteinExistence type="predicted"/>
<evidence type="ECO:0000313" key="1">
    <source>
        <dbReference type="EMBL" id="RIB06802.1"/>
    </source>
</evidence>
<gene>
    <name evidence="1" type="ORF">C2G38_2253016</name>
</gene>